<evidence type="ECO:0000256" key="1">
    <source>
        <dbReference type="ARBA" id="ARBA00022630"/>
    </source>
</evidence>
<dbReference type="SUPFAM" id="SSF54292">
    <property type="entry name" value="2Fe-2S ferredoxin-like"/>
    <property type="match status" value="1"/>
</dbReference>
<gene>
    <name evidence="6" type="ORF">EMK97_08095</name>
</gene>
<evidence type="ECO:0000313" key="7">
    <source>
        <dbReference type="Proteomes" id="UP000290244"/>
    </source>
</evidence>
<dbReference type="OrthoDB" id="9806195at2"/>
<dbReference type="InterPro" id="IPR012675">
    <property type="entry name" value="Beta-grasp_dom_sf"/>
</dbReference>
<evidence type="ECO:0000256" key="2">
    <source>
        <dbReference type="ARBA" id="ARBA00022827"/>
    </source>
</evidence>
<dbReference type="Gene3D" id="3.10.20.30">
    <property type="match status" value="1"/>
</dbReference>
<evidence type="ECO:0000256" key="3">
    <source>
        <dbReference type="ARBA" id="ARBA00023075"/>
    </source>
</evidence>
<keyword evidence="4" id="KW-0472">Membrane</keyword>
<sequence>MLLIKKLHKWLSLLVGLQLLIWLGTGLYFNLMDHQKASGNQYRQRIAQAQVDNNRLVEPKLILAKAAPAVAFKQISLLEKPYYLLTHEKGLYQHFNNSYSLFDAYSGEQLFIDENIAEKLALASYKGSGKVSNIQKLSPPYDDIPKERNDVWQINMADDINTSIYVDAGSGRVVKHSNDDKRFVDIFFMLHFMDYSTEGSFNNWQIIVLAVFTLVFALTGAIWTVELIFNGQYQVTWLTESFRERLSNKRKLNLIAADQQLLGAFTLSKHSTLLDGLAEHDVELPSICGGGGSCGQCKVRLDAKVSITAADKRHLAQADLQQGYRLACQHKSAEVEQVGLVS</sequence>
<keyword evidence="4" id="KW-1133">Transmembrane helix</keyword>
<feature type="transmembrane region" description="Helical" evidence="4">
    <location>
        <begin position="204"/>
        <end position="229"/>
    </location>
</feature>
<proteinExistence type="predicted"/>
<keyword evidence="4" id="KW-0812">Transmembrane</keyword>
<evidence type="ECO:0000313" key="6">
    <source>
        <dbReference type="EMBL" id="QBG35672.1"/>
    </source>
</evidence>
<keyword evidence="3" id="KW-0830">Ubiquinone</keyword>
<evidence type="ECO:0000256" key="4">
    <source>
        <dbReference type="SAM" id="Phobius"/>
    </source>
</evidence>
<dbReference type="Proteomes" id="UP000290244">
    <property type="component" value="Chromosome"/>
</dbReference>
<keyword evidence="1" id="KW-0285">Flavoprotein</keyword>
<dbReference type="Pfam" id="PF00111">
    <property type="entry name" value="Fer2"/>
    <property type="match status" value="1"/>
</dbReference>
<dbReference type="RefSeq" id="WP_130601076.1">
    <property type="nucleotide sequence ID" value="NZ_CP034759.1"/>
</dbReference>
<feature type="domain" description="2Fe-2S ferredoxin-type" evidence="5">
    <location>
        <begin position="250"/>
        <end position="342"/>
    </location>
</feature>
<dbReference type="PROSITE" id="PS51085">
    <property type="entry name" value="2FE2S_FER_2"/>
    <property type="match status" value="1"/>
</dbReference>
<dbReference type="InterPro" id="IPR001041">
    <property type="entry name" value="2Fe-2S_ferredoxin-type"/>
</dbReference>
<protein>
    <submittedName>
        <fullName evidence="6">2Fe-2S iron-sulfur cluster binding domain-containing protein</fullName>
    </submittedName>
</protein>
<dbReference type="PANTHER" id="PTHR43644">
    <property type="entry name" value="NA(+)-TRANSLOCATING NADH-QUINONE REDUCTASE SUBUNIT"/>
    <property type="match status" value="1"/>
</dbReference>
<name>A0A4P6P818_9GAMM</name>
<reference evidence="6 7" key="1">
    <citation type="submission" date="2018-12" db="EMBL/GenBank/DDBJ databases">
        <title>Complete genome of Litorilituus sediminis.</title>
        <authorList>
            <person name="Liu A."/>
            <person name="Rong J."/>
        </authorList>
    </citation>
    <scope>NUCLEOTIDE SEQUENCE [LARGE SCALE GENOMIC DNA]</scope>
    <source>
        <strain evidence="6 7">JCM 17549</strain>
    </source>
</reference>
<accession>A0A4P6P818</accession>
<dbReference type="PANTHER" id="PTHR43644:SF1">
    <property type="entry name" value="NAD(P)H-FLAVIN REDUCTASE"/>
    <property type="match status" value="1"/>
</dbReference>
<organism evidence="6 7">
    <name type="scientific">Litorilituus sediminis</name>
    <dbReference type="NCBI Taxonomy" id="718192"/>
    <lineage>
        <taxon>Bacteria</taxon>
        <taxon>Pseudomonadati</taxon>
        <taxon>Pseudomonadota</taxon>
        <taxon>Gammaproteobacteria</taxon>
        <taxon>Alteromonadales</taxon>
        <taxon>Colwelliaceae</taxon>
        <taxon>Litorilituus</taxon>
    </lineage>
</organism>
<dbReference type="GO" id="GO:0051536">
    <property type="term" value="F:iron-sulfur cluster binding"/>
    <property type="evidence" value="ECO:0007669"/>
    <property type="project" value="InterPro"/>
</dbReference>
<keyword evidence="2" id="KW-0274">FAD</keyword>
<keyword evidence="7" id="KW-1185">Reference proteome</keyword>
<dbReference type="InterPro" id="IPR036010">
    <property type="entry name" value="2Fe-2S_ferredoxin-like_sf"/>
</dbReference>
<dbReference type="EMBL" id="CP034759">
    <property type="protein sequence ID" value="QBG35672.1"/>
    <property type="molecule type" value="Genomic_DNA"/>
</dbReference>
<dbReference type="KEGG" id="lsd:EMK97_08095"/>
<dbReference type="AlphaFoldDB" id="A0A4P6P818"/>
<evidence type="ECO:0000259" key="5">
    <source>
        <dbReference type="PROSITE" id="PS51085"/>
    </source>
</evidence>